<feature type="coiled-coil region" evidence="1">
    <location>
        <begin position="160"/>
        <end position="275"/>
    </location>
</feature>
<comment type="caution">
    <text evidence="5">The sequence shown here is derived from an EMBL/GenBank/DDBJ whole genome shotgun (WGS) entry which is preliminary data.</text>
</comment>
<feature type="region of interest" description="Disordered" evidence="2">
    <location>
        <begin position="650"/>
        <end position="680"/>
    </location>
</feature>
<keyword evidence="3" id="KW-1133">Transmembrane helix</keyword>
<feature type="region of interest" description="Disordered" evidence="2">
    <location>
        <begin position="306"/>
        <end position="366"/>
    </location>
</feature>
<accession>A0A1Y2FKQ8</accession>
<evidence type="ECO:0000256" key="2">
    <source>
        <dbReference type="SAM" id="MobiDB-lite"/>
    </source>
</evidence>
<proteinExistence type="predicted"/>
<reference evidence="5 6" key="1">
    <citation type="submission" date="2016-08" db="EMBL/GenBank/DDBJ databases">
        <title>A Parts List for Fungal Cellulosomes Revealed by Comparative Genomics.</title>
        <authorList>
            <consortium name="DOE Joint Genome Institute"/>
            <person name="Haitjema C.H."/>
            <person name="Gilmore S.P."/>
            <person name="Henske J.K."/>
            <person name="Solomon K.V."/>
            <person name="De Groot R."/>
            <person name="Kuo A."/>
            <person name="Mondo S.J."/>
            <person name="Salamov A.A."/>
            <person name="Labutti K."/>
            <person name="Zhao Z."/>
            <person name="Chiniquy J."/>
            <person name="Barry K."/>
            <person name="Brewer H.M."/>
            <person name="Purvine S.O."/>
            <person name="Wright A.T."/>
            <person name="Boxma B."/>
            <person name="Van Alen T."/>
            <person name="Hackstein J.H."/>
            <person name="Baker S.E."/>
            <person name="Grigoriev I.V."/>
            <person name="O'Malley M.A."/>
        </authorList>
    </citation>
    <scope>NUCLEOTIDE SEQUENCE [LARGE SCALE GENOMIC DNA]</scope>
    <source>
        <strain evidence="5 6">G1</strain>
    </source>
</reference>
<feature type="region of interest" description="Disordered" evidence="2">
    <location>
        <begin position="756"/>
        <end position="796"/>
    </location>
</feature>
<dbReference type="AlphaFoldDB" id="A0A1Y2FKQ8"/>
<feature type="region of interest" description="Disordered" evidence="2">
    <location>
        <begin position="65"/>
        <end position="89"/>
    </location>
</feature>
<dbReference type="Proteomes" id="UP000193920">
    <property type="component" value="Unassembled WGS sequence"/>
</dbReference>
<evidence type="ECO:0000313" key="6">
    <source>
        <dbReference type="Proteomes" id="UP000193920"/>
    </source>
</evidence>
<name>A0A1Y2FKQ8_9FUNG</name>
<feature type="domain" description="W2" evidence="4">
    <location>
        <begin position="387"/>
        <end position="719"/>
    </location>
</feature>
<evidence type="ECO:0000256" key="1">
    <source>
        <dbReference type="SAM" id="Coils"/>
    </source>
</evidence>
<keyword evidence="6" id="KW-1185">Reference proteome</keyword>
<dbReference type="Gene3D" id="1.25.40.180">
    <property type="match status" value="1"/>
</dbReference>
<keyword evidence="3" id="KW-0812">Transmembrane</keyword>
<feature type="transmembrane region" description="Helical" evidence="3">
    <location>
        <begin position="114"/>
        <end position="133"/>
    </location>
</feature>
<gene>
    <name evidence="5" type="ORF">LY90DRAFT_499278</name>
</gene>
<dbReference type="OrthoDB" id="2290605at2759"/>
<evidence type="ECO:0000259" key="4">
    <source>
        <dbReference type="PROSITE" id="PS51363"/>
    </source>
</evidence>
<evidence type="ECO:0000313" key="5">
    <source>
        <dbReference type="EMBL" id="ORY84563.1"/>
    </source>
</evidence>
<feature type="compositionally biased region" description="Acidic residues" evidence="2">
    <location>
        <begin position="855"/>
        <end position="881"/>
    </location>
</feature>
<feature type="compositionally biased region" description="Basic and acidic residues" evidence="2">
    <location>
        <begin position="319"/>
        <end position="336"/>
    </location>
</feature>
<dbReference type="PROSITE" id="PS51363">
    <property type="entry name" value="W2"/>
    <property type="match status" value="1"/>
</dbReference>
<sequence length="936" mass="106929">MQSQTISVPVVISSQVNMALGKYSQQKSSMKPSTITTTTTSYVSSPVRTIYRNYNNSNNQTVFMSMSSSSSKKTTTTTTRISNNKSKNSNSNDIATSAFIIGTSHSSKKNSFDVPFLVSLFSISFKYIFIITANVFDKLLFIVLNPVETLICIYYKISEIRAMNHQIKELKHEKAQLITQSDQLMVQLNASRFINRTIENSYKVMKQKRDLLKETNKALQNELQRERESRYVVEKCHNERIEKLEFEIDMKDQELMQNEDKERLLKKKIHKLQKKLKKVVASSSSSSNYPTSFSILNYNSFSFDDPVPSNDEPNMETNLHSEKESKEISDFAKDSDVEFCNDSNSADEWDTESETESEAETDNSVTNVIPKNSIYYNIGRRQNNGKEEEDEEEEIELKSKMEQNPISIIRQEAYNCLYQSFISELSASSILMDLDVKLDKNNLSSYVCINTILEAIINYLETRNLLTNMNAIDEIFYRYRPLILNYIDTKEDQMNVLVSLENICIENSLRLQQHLRILMAIYKAEIVDPNVIIKWYHLLPDSEESNHGACPMTPSLHCVLPKILSNNMKMHPKSYSFSEGDYKSYGHMIDGHYATKAFPISLNDNATINVKSEGSAIVNHNAKIDMKALPDDHIHTEEPVENTSNNKAVVNSKNKNKNGGGHGHTRTSSGSLIRRKRSLSNASDSGHEVYYLRLRKDVRELAKVFALWLESKESSSEDEESILDNMSMSQDLETDSEDSGIGKELRRLHRKLLSDEDTCDTNSNSNNSYGMEDDELSENGSIASYSSNHSNLSGSGLKKNCKRVTFNLSHLEDKDEDETINNDEEEVNQPDIKLEDSPLFACLERNPLSFNQFGFDEDVNDNDNENTDEENEEEEEEIIEEVEEVIEEEEIIEEELIEETINGNEENGNEDDESVTIVEEKEEIIDEVVECVKVNC</sequence>
<dbReference type="SUPFAM" id="SSF48371">
    <property type="entry name" value="ARM repeat"/>
    <property type="match status" value="1"/>
</dbReference>
<dbReference type="InterPro" id="IPR016024">
    <property type="entry name" value="ARM-type_fold"/>
</dbReference>
<evidence type="ECO:0000256" key="3">
    <source>
        <dbReference type="SAM" id="Phobius"/>
    </source>
</evidence>
<dbReference type="EMBL" id="MCOG01000005">
    <property type="protein sequence ID" value="ORY84563.1"/>
    <property type="molecule type" value="Genomic_DNA"/>
</dbReference>
<keyword evidence="1" id="KW-0175">Coiled coil</keyword>
<feature type="compositionally biased region" description="Low complexity" evidence="2">
    <location>
        <begin position="779"/>
        <end position="796"/>
    </location>
</feature>
<protein>
    <recommendedName>
        <fullName evidence="4">W2 domain-containing protein</fullName>
    </recommendedName>
</protein>
<dbReference type="STRING" id="1754190.A0A1Y2FKQ8"/>
<organism evidence="5 6">
    <name type="scientific">Neocallimastix californiae</name>
    <dbReference type="NCBI Taxonomy" id="1754190"/>
    <lineage>
        <taxon>Eukaryota</taxon>
        <taxon>Fungi</taxon>
        <taxon>Fungi incertae sedis</taxon>
        <taxon>Chytridiomycota</taxon>
        <taxon>Chytridiomycota incertae sedis</taxon>
        <taxon>Neocallimastigomycetes</taxon>
        <taxon>Neocallimastigales</taxon>
        <taxon>Neocallimastigaceae</taxon>
        <taxon>Neocallimastix</taxon>
    </lineage>
</organism>
<dbReference type="InterPro" id="IPR003307">
    <property type="entry name" value="W2_domain"/>
</dbReference>
<feature type="compositionally biased region" description="Acidic residues" evidence="2">
    <location>
        <begin position="345"/>
        <end position="361"/>
    </location>
</feature>
<keyword evidence="3" id="KW-0472">Membrane</keyword>
<feature type="region of interest" description="Disordered" evidence="2">
    <location>
        <begin position="852"/>
        <end position="881"/>
    </location>
</feature>